<sequence length="326" mass="35345">MAADHQGYQKQQEAIRALNATGKQPLRSYSIAKAQCWLDVSFHEYTRNDRSAFPQEALRQSEAITSYLASGANPRDAANPAFQTPLVNDALKLRDDLWTTTGALKKGAGWACVQQQVACAEVELVHAGNEQNQQGWRHAKPYVQIAEDLVGAASAGALSCDQPDPLDFETGAGRRAEPPAPPPPPPPPAPVPPPPPVVKETIILGASVLFAFDRRSEADLLPGGRGQLDQLVTRLNKVYERVDQIELVGYTDRLGTEAYNAQLSQDRADVIKAYLERKGVTTKITAAGKGSADPVVQCPGQRQTPQLTDCLQPNRRVEIGITGVKR</sequence>
<evidence type="ECO:0000256" key="3">
    <source>
        <dbReference type="ARBA" id="ARBA00023237"/>
    </source>
</evidence>
<dbReference type="PROSITE" id="PS51123">
    <property type="entry name" value="OMPA_2"/>
    <property type="match status" value="1"/>
</dbReference>
<protein>
    <recommendedName>
        <fullName evidence="6">OmpA-like domain-containing protein</fullName>
    </recommendedName>
</protein>
<keyword evidence="2 4" id="KW-0472">Membrane</keyword>
<dbReference type="EMBL" id="AP025730">
    <property type="protein sequence ID" value="BDI06640.1"/>
    <property type="molecule type" value="Genomic_DNA"/>
</dbReference>
<dbReference type="InterPro" id="IPR050330">
    <property type="entry name" value="Bact_OuterMem_StrucFunc"/>
</dbReference>
<gene>
    <name evidence="7" type="ORF">CATMQ487_36100</name>
</gene>
<organism evidence="7 8">
    <name type="scientific">Sphaerotilus microaerophilus</name>
    <dbReference type="NCBI Taxonomy" id="2914710"/>
    <lineage>
        <taxon>Bacteria</taxon>
        <taxon>Pseudomonadati</taxon>
        <taxon>Pseudomonadota</taxon>
        <taxon>Betaproteobacteria</taxon>
        <taxon>Burkholderiales</taxon>
        <taxon>Sphaerotilaceae</taxon>
        <taxon>Sphaerotilus</taxon>
    </lineage>
</organism>
<feature type="domain" description="OmpA-like" evidence="6">
    <location>
        <begin position="197"/>
        <end position="325"/>
    </location>
</feature>
<evidence type="ECO:0000259" key="6">
    <source>
        <dbReference type="PROSITE" id="PS51123"/>
    </source>
</evidence>
<dbReference type="InterPro" id="IPR036737">
    <property type="entry name" value="OmpA-like_sf"/>
</dbReference>
<dbReference type="Pfam" id="PF00691">
    <property type="entry name" value="OmpA"/>
    <property type="match status" value="1"/>
</dbReference>
<dbReference type="InterPro" id="IPR006665">
    <property type="entry name" value="OmpA-like"/>
</dbReference>
<reference evidence="7" key="1">
    <citation type="submission" date="2022-04" db="EMBL/GenBank/DDBJ databases">
        <title>Whole genome sequence of Sphaerotilus sp. FB-5.</title>
        <authorList>
            <person name="Takeda M."/>
            <person name="Narihara S."/>
            <person name="Akimoto M."/>
            <person name="Akimoto R."/>
            <person name="Nishiyashiki S."/>
            <person name="Murakami T."/>
        </authorList>
    </citation>
    <scope>NUCLEOTIDE SEQUENCE</scope>
    <source>
        <strain evidence="7">FB-5</strain>
    </source>
</reference>
<feature type="compositionally biased region" description="Pro residues" evidence="5">
    <location>
        <begin position="178"/>
        <end position="196"/>
    </location>
</feature>
<dbReference type="PANTHER" id="PTHR30329:SF21">
    <property type="entry name" value="LIPOPROTEIN YIAD-RELATED"/>
    <property type="match status" value="1"/>
</dbReference>
<evidence type="ECO:0000256" key="5">
    <source>
        <dbReference type="SAM" id="MobiDB-lite"/>
    </source>
</evidence>
<proteinExistence type="predicted"/>
<keyword evidence="3" id="KW-0998">Cell outer membrane</keyword>
<comment type="subcellular location">
    <subcellularLocation>
        <location evidence="1">Cell outer membrane</location>
    </subcellularLocation>
</comment>
<dbReference type="Gene3D" id="3.30.1330.60">
    <property type="entry name" value="OmpA-like domain"/>
    <property type="match status" value="1"/>
</dbReference>
<evidence type="ECO:0000256" key="4">
    <source>
        <dbReference type="PROSITE-ProRule" id="PRU00473"/>
    </source>
</evidence>
<evidence type="ECO:0000313" key="8">
    <source>
        <dbReference type="Proteomes" id="UP001057498"/>
    </source>
</evidence>
<dbReference type="PRINTS" id="PR01021">
    <property type="entry name" value="OMPADOMAIN"/>
</dbReference>
<evidence type="ECO:0000256" key="2">
    <source>
        <dbReference type="ARBA" id="ARBA00023136"/>
    </source>
</evidence>
<dbReference type="PANTHER" id="PTHR30329">
    <property type="entry name" value="STATOR ELEMENT OF FLAGELLAR MOTOR COMPLEX"/>
    <property type="match status" value="1"/>
</dbReference>
<dbReference type="Proteomes" id="UP001057498">
    <property type="component" value="Chromosome"/>
</dbReference>
<evidence type="ECO:0000256" key="1">
    <source>
        <dbReference type="ARBA" id="ARBA00004442"/>
    </source>
</evidence>
<dbReference type="SUPFAM" id="SSF103088">
    <property type="entry name" value="OmpA-like"/>
    <property type="match status" value="1"/>
</dbReference>
<keyword evidence="8" id="KW-1185">Reference proteome</keyword>
<dbReference type="CDD" id="cd07185">
    <property type="entry name" value="OmpA_C-like"/>
    <property type="match status" value="1"/>
</dbReference>
<evidence type="ECO:0000313" key="7">
    <source>
        <dbReference type="EMBL" id="BDI06640.1"/>
    </source>
</evidence>
<accession>A0ABN6PRY1</accession>
<feature type="region of interest" description="Disordered" evidence="5">
    <location>
        <begin position="160"/>
        <end position="196"/>
    </location>
</feature>
<dbReference type="InterPro" id="IPR006664">
    <property type="entry name" value="OMP_bac"/>
</dbReference>
<name>A0ABN6PRY1_9BURK</name>